<gene>
    <name evidence="9" type="ORF">CFK38_00190</name>
</gene>
<feature type="transmembrane region" description="Helical" evidence="7">
    <location>
        <begin position="119"/>
        <end position="141"/>
    </location>
</feature>
<dbReference type="PANTHER" id="PTHR43744:SF12">
    <property type="entry name" value="ABC TRANSPORTER PERMEASE PROTEIN MG189-RELATED"/>
    <property type="match status" value="1"/>
</dbReference>
<evidence type="ECO:0000313" key="10">
    <source>
        <dbReference type="Proteomes" id="UP000218165"/>
    </source>
</evidence>
<accession>A0A291GJF9</accession>
<dbReference type="Proteomes" id="UP000218165">
    <property type="component" value="Chromosome"/>
</dbReference>
<dbReference type="Gene3D" id="1.10.3720.10">
    <property type="entry name" value="MetI-like"/>
    <property type="match status" value="1"/>
</dbReference>
<dbReference type="PANTHER" id="PTHR43744">
    <property type="entry name" value="ABC TRANSPORTER PERMEASE PROTEIN MG189-RELATED-RELATED"/>
    <property type="match status" value="1"/>
</dbReference>
<protein>
    <submittedName>
        <fullName evidence="9">Sugar ABC transporter permease</fullName>
    </submittedName>
</protein>
<evidence type="ECO:0000256" key="5">
    <source>
        <dbReference type="ARBA" id="ARBA00022989"/>
    </source>
</evidence>
<keyword evidence="10" id="KW-1185">Reference proteome</keyword>
<dbReference type="PROSITE" id="PS50928">
    <property type="entry name" value="ABC_TM1"/>
    <property type="match status" value="1"/>
</dbReference>
<evidence type="ECO:0000256" key="4">
    <source>
        <dbReference type="ARBA" id="ARBA00022692"/>
    </source>
</evidence>
<dbReference type="SUPFAM" id="SSF161098">
    <property type="entry name" value="MetI-like"/>
    <property type="match status" value="1"/>
</dbReference>
<dbReference type="GO" id="GO:0055085">
    <property type="term" value="P:transmembrane transport"/>
    <property type="evidence" value="ECO:0007669"/>
    <property type="project" value="InterPro"/>
</dbReference>
<keyword evidence="3" id="KW-1003">Cell membrane</keyword>
<feature type="transmembrane region" description="Helical" evidence="7">
    <location>
        <begin position="88"/>
        <end position="107"/>
    </location>
</feature>
<keyword evidence="2 7" id="KW-0813">Transport</keyword>
<dbReference type="CDD" id="cd06261">
    <property type="entry name" value="TM_PBP2"/>
    <property type="match status" value="1"/>
</dbReference>
<feature type="transmembrane region" description="Helical" evidence="7">
    <location>
        <begin position="24"/>
        <end position="49"/>
    </location>
</feature>
<feature type="transmembrane region" description="Helical" evidence="7">
    <location>
        <begin position="195"/>
        <end position="218"/>
    </location>
</feature>
<evidence type="ECO:0000256" key="7">
    <source>
        <dbReference type="RuleBase" id="RU363032"/>
    </source>
</evidence>
<comment type="subcellular location">
    <subcellularLocation>
        <location evidence="1 7">Cell membrane</location>
        <topology evidence="1 7">Multi-pass membrane protein</topology>
    </subcellularLocation>
</comment>
<evidence type="ECO:0000256" key="3">
    <source>
        <dbReference type="ARBA" id="ARBA00022475"/>
    </source>
</evidence>
<dbReference type="Pfam" id="PF00528">
    <property type="entry name" value="BPD_transp_1"/>
    <property type="match status" value="1"/>
</dbReference>
<dbReference type="AlphaFoldDB" id="A0A291GJF9"/>
<keyword evidence="5 7" id="KW-1133">Transmembrane helix</keyword>
<keyword evidence="4 7" id="KW-0812">Transmembrane</keyword>
<evidence type="ECO:0000256" key="2">
    <source>
        <dbReference type="ARBA" id="ARBA00022448"/>
    </source>
</evidence>
<comment type="similarity">
    <text evidence="7">Belongs to the binding-protein-dependent transport system permease family.</text>
</comment>
<dbReference type="GO" id="GO:0005886">
    <property type="term" value="C:plasma membrane"/>
    <property type="evidence" value="ECO:0007669"/>
    <property type="project" value="UniProtKB-SubCell"/>
</dbReference>
<dbReference type="RefSeq" id="WP_096801254.1">
    <property type="nucleotide sequence ID" value="NZ_CP023563.1"/>
</dbReference>
<proteinExistence type="inferred from homology"/>
<dbReference type="EMBL" id="CP023563">
    <property type="protein sequence ID" value="ATG50114.1"/>
    <property type="molecule type" value="Genomic_DNA"/>
</dbReference>
<reference evidence="10" key="1">
    <citation type="submission" date="2017-09" db="EMBL/GenBank/DDBJ databases">
        <title>Brachybacterium sp. VM2412.</title>
        <authorList>
            <person name="Tak E.J."/>
            <person name="Bae J.-W."/>
        </authorList>
    </citation>
    <scope>NUCLEOTIDE SEQUENCE [LARGE SCALE GENOMIC DNA]</scope>
    <source>
        <strain evidence="10">VM2412</strain>
    </source>
</reference>
<name>A0A291GJF9_9MICO</name>
<dbReference type="KEGG" id="brz:CFK38_00190"/>
<feature type="transmembrane region" description="Helical" evidence="7">
    <location>
        <begin position="153"/>
        <end position="174"/>
    </location>
</feature>
<evidence type="ECO:0000256" key="1">
    <source>
        <dbReference type="ARBA" id="ARBA00004651"/>
    </source>
</evidence>
<evidence type="ECO:0000313" key="9">
    <source>
        <dbReference type="EMBL" id="ATG50114.1"/>
    </source>
</evidence>
<organism evidence="9 10">
    <name type="scientific">Brachybacterium vulturis</name>
    <dbReference type="NCBI Taxonomy" id="2017484"/>
    <lineage>
        <taxon>Bacteria</taxon>
        <taxon>Bacillati</taxon>
        <taxon>Actinomycetota</taxon>
        <taxon>Actinomycetes</taxon>
        <taxon>Micrococcales</taxon>
        <taxon>Dermabacteraceae</taxon>
        <taxon>Brachybacterium</taxon>
    </lineage>
</organism>
<keyword evidence="6 7" id="KW-0472">Membrane</keyword>
<sequence length="293" mass="31769">MASRPRATASVGSASHHGTRRSLLALYAVLTLCALAFIFPFWFMAVGAFQASPTSSPTDLFPTGGWTLQNFTDINARLHLFRSLANSLIFTLGVLAGTLTFGLAAGYSLSRLRWRGRGALFAIMLGVQAIPFQLLMIPLYVQVTRIYGLGDSYLGMILPFLINTTAVFIFRQFFLSLPESLFEAARIDGASELRIMTSIAVPLVKPAVATVALITFIGPWNEFLWPFLITKNAELQPLAVALANYISNVSQTATNPNGAILAGAATLAFPVVLLFVFFQRYFQASDISSGVKG</sequence>
<dbReference type="OrthoDB" id="2063054at2"/>
<feature type="transmembrane region" description="Helical" evidence="7">
    <location>
        <begin position="258"/>
        <end position="278"/>
    </location>
</feature>
<dbReference type="InterPro" id="IPR035906">
    <property type="entry name" value="MetI-like_sf"/>
</dbReference>
<dbReference type="InterPro" id="IPR000515">
    <property type="entry name" value="MetI-like"/>
</dbReference>
<feature type="domain" description="ABC transmembrane type-1" evidence="8">
    <location>
        <begin position="84"/>
        <end position="278"/>
    </location>
</feature>
<evidence type="ECO:0000259" key="8">
    <source>
        <dbReference type="PROSITE" id="PS50928"/>
    </source>
</evidence>
<evidence type="ECO:0000256" key="6">
    <source>
        <dbReference type="ARBA" id="ARBA00023136"/>
    </source>
</evidence>